<organism evidence="2 3">
    <name type="scientific">Polynucleobacter kasalickyi</name>
    <dbReference type="NCBI Taxonomy" id="1938817"/>
    <lineage>
        <taxon>Bacteria</taxon>
        <taxon>Pseudomonadati</taxon>
        <taxon>Pseudomonadota</taxon>
        <taxon>Betaproteobacteria</taxon>
        <taxon>Burkholderiales</taxon>
        <taxon>Burkholderiaceae</taxon>
        <taxon>Polynucleobacter</taxon>
    </lineage>
</organism>
<proteinExistence type="inferred from homology"/>
<dbReference type="InterPro" id="IPR005064">
    <property type="entry name" value="BUG"/>
</dbReference>
<sequence>MVINPLIGIGKRSLFRKYFYFSILSVICILHALHAPMAFAQAWPNKPIKIIIPFPPGDSIDLTTRMIAPKLTEILGQPIIVENVVGGSGSIGIANLVRSSPDGYTFASAQTGNLIVLPNTLKSVKYNPLKDLEPIALISTNFQGIVATPNTPFNNLKEMIAYAKANPNTLTLATNGEGGYPFLTFEDLRMRAGFDYIHVPYKGSVQVTTDVIGGQVQVGILGMATFVPQIQAGKLKLLGITAATSPATWPDAQLASEVVPGFNATGWFGYVAPAGTSPEIIQKMNRAINIAMSQKEVIEKLKGMELYVQSYTSQAFKEVIEADFIRYSKLIQSIGLKPQ</sequence>
<protein>
    <submittedName>
        <fullName evidence="2">Tripartite-type tricarboxylate transporter, receptor component TctC</fullName>
    </submittedName>
</protein>
<keyword evidence="2" id="KW-0675">Receptor</keyword>
<comment type="similarity">
    <text evidence="1">Belongs to the UPF0065 (bug) family.</text>
</comment>
<dbReference type="STRING" id="1938817.SAMN06296008_11633"/>
<dbReference type="PANTHER" id="PTHR42928">
    <property type="entry name" value="TRICARBOXYLATE-BINDING PROTEIN"/>
    <property type="match status" value="1"/>
</dbReference>
<dbReference type="PANTHER" id="PTHR42928:SF5">
    <property type="entry name" value="BLR1237 PROTEIN"/>
    <property type="match status" value="1"/>
</dbReference>
<dbReference type="Gene3D" id="3.40.190.10">
    <property type="entry name" value="Periplasmic binding protein-like II"/>
    <property type="match status" value="1"/>
</dbReference>
<keyword evidence="3" id="KW-1185">Reference proteome</keyword>
<dbReference type="RefSeq" id="WP_084285492.1">
    <property type="nucleotide sequence ID" value="NZ_FWXJ01000016.1"/>
</dbReference>
<accession>A0A1W2BWA3</accession>
<dbReference type="PIRSF" id="PIRSF017082">
    <property type="entry name" value="YflP"/>
    <property type="match status" value="1"/>
</dbReference>
<dbReference type="CDD" id="cd07012">
    <property type="entry name" value="PBP2_Bug_TTT"/>
    <property type="match status" value="1"/>
</dbReference>
<name>A0A1W2BWA3_9BURK</name>
<dbReference type="Pfam" id="PF03401">
    <property type="entry name" value="TctC"/>
    <property type="match status" value="1"/>
</dbReference>
<reference evidence="2 3" key="1">
    <citation type="submission" date="2017-04" db="EMBL/GenBank/DDBJ databases">
        <authorList>
            <person name="Afonso C.L."/>
            <person name="Miller P.J."/>
            <person name="Scott M.A."/>
            <person name="Spackman E."/>
            <person name="Goraichik I."/>
            <person name="Dimitrov K.M."/>
            <person name="Suarez D.L."/>
            <person name="Swayne D.E."/>
        </authorList>
    </citation>
    <scope>NUCLEOTIDE SEQUENCE [LARGE SCALE GENOMIC DNA]</scope>
    <source>
        <strain evidence="2 3">VK13</strain>
    </source>
</reference>
<evidence type="ECO:0000313" key="2">
    <source>
        <dbReference type="EMBL" id="SMC77285.1"/>
    </source>
</evidence>
<dbReference type="AlphaFoldDB" id="A0A1W2BWA3"/>
<dbReference type="SUPFAM" id="SSF53850">
    <property type="entry name" value="Periplasmic binding protein-like II"/>
    <property type="match status" value="1"/>
</dbReference>
<dbReference type="OrthoDB" id="9780943at2"/>
<dbReference type="InterPro" id="IPR042100">
    <property type="entry name" value="Bug_dom1"/>
</dbReference>
<dbReference type="EMBL" id="FWXJ01000016">
    <property type="protein sequence ID" value="SMC77285.1"/>
    <property type="molecule type" value="Genomic_DNA"/>
</dbReference>
<gene>
    <name evidence="2" type="ORF">SAMN06296008_11633</name>
</gene>
<dbReference type="Gene3D" id="3.40.190.150">
    <property type="entry name" value="Bordetella uptake gene, domain 1"/>
    <property type="match status" value="1"/>
</dbReference>
<dbReference type="Proteomes" id="UP000192708">
    <property type="component" value="Unassembled WGS sequence"/>
</dbReference>
<evidence type="ECO:0000313" key="3">
    <source>
        <dbReference type="Proteomes" id="UP000192708"/>
    </source>
</evidence>
<evidence type="ECO:0000256" key="1">
    <source>
        <dbReference type="ARBA" id="ARBA00006987"/>
    </source>
</evidence>